<evidence type="ECO:0000313" key="2">
    <source>
        <dbReference type="Proteomes" id="UP000075349"/>
    </source>
</evidence>
<comment type="caution">
    <text evidence="1">The sequence shown here is derived from an EMBL/GenBank/DDBJ whole genome shotgun (WGS) entry which is preliminary data.</text>
</comment>
<protein>
    <submittedName>
        <fullName evidence="1">Uncharacterized protein</fullName>
    </submittedName>
</protein>
<accession>A0A151JDS7</accession>
<reference evidence="2" key="1">
    <citation type="submission" date="2015-12" db="EMBL/GenBank/DDBJ databases">
        <authorList>
            <person name="Tarr C.L."/>
            <person name="Gladney L.M."/>
        </authorList>
    </citation>
    <scope>NUCLEOTIDE SEQUENCE [LARGE SCALE GENOMIC DNA]</scope>
    <source>
        <strain evidence="2">2756-81</strain>
    </source>
</reference>
<dbReference type="AlphaFoldDB" id="A0A151JDS7"/>
<dbReference type="EMBL" id="LOMK01000002">
    <property type="protein sequence ID" value="KYN23910.1"/>
    <property type="molecule type" value="Genomic_DNA"/>
</dbReference>
<proteinExistence type="predicted"/>
<sequence length="67" mass="7570">MKKPVKKTAKKMRKADFEVRFAAMVGEYNSAKEVLDALPEGSPDYAKQKKKCDSLFAAAERFINTNQ</sequence>
<evidence type="ECO:0000313" key="1">
    <source>
        <dbReference type="EMBL" id="KYN23910.1"/>
    </source>
</evidence>
<name>A0A151JDS7_9VIBR</name>
<organism evidence="1 2">
    <name type="scientific">Vibrio cidicii</name>
    <dbReference type="NCBI Taxonomy" id="1763883"/>
    <lineage>
        <taxon>Bacteria</taxon>
        <taxon>Pseudomonadati</taxon>
        <taxon>Pseudomonadota</taxon>
        <taxon>Gammaproteobacteria</taxon>
        <taxon>Vibrionales</taxon>
        <taxon>Vibrionaceae</taxon>
        <taxon>Vibrio</taxon>
    </lineage>
</organism>
<dbReference type="Proteomes" id="UP000075349">
    <property type="component" value="Unassembled WGS sequence"/>
</dbReference>
<gene>
    <name evidence="1" type="ORF">AUQ44_18915</name>
</gene>